<feature type="transmembrane region" description="Helical" evidence="1">
    <location>
        <begin position="23"/>
        <end position="45"/>
    </location>
</feature>
<dbReference type="EMBL" id="UOFR01000008">
    <property type="protein sequence ID" value="VAW90936.1"/>
    <property type="molecule type" value="Genomic_DNA"/>
</dbReference>
<proteinExistence type="predicted"/>
<keyword evidence="1" id="KW-0472">Membrane</keyword>
<name>A0A3B1AEB6_9ZZZZ</name>
<dbReference type="Pfam" id="PF05137">
    <property type="entry name" value="PilN"/>
    <property type="match status" value="1"/>
</dbReference>
<dbReference type="InterPro" id="IPR007813">
    <property type="entry name" value="PilN"/>
</dbReference>
<dbReference type="AlphaFoldDB" id="A0A3B1AEB6"/>
<organism evidence="2">
    <name type="scientific">hydrothermal vent metagenome</name>
    <dbReference type="NCBI Taxonomy" id="652676"/>
    <lineage>
        <taxon>unclassified sequences</taxon>
        <taxon>metagenomes</taxon>
        <taxon>ecological metagenomes</taxon>
    </lineage>
</organism>
<protein>
    <recommendedName>
        <fullName evidence="3">MSHA biogenesis protein MshI</fullName>
    </recommendedName>
</protein>
<sequence length="199" mass="22621">MQQVNLLQSSFRSTHHRWTVQHAGYLMVASVAVLTVITIIQWWLLSNKEDEVLFSQKNKGDILISIKKISAEISRISDDSELKKKLVTKEAELANKNNILHVLSGQRFGNTKGFASHLAGLSRQHVEGMWLTNLSIHHGGKKLNLQGSTFSPEHVPRYILNLSNEPSFEGVEFKTFLLERNIENNRIDFDIRSSQKETG</sequence>
<keyword evidence="1" id="KW-0812">Transmembrane</keyword>
<evidence type="ECO:0000313" key="2">
    <source>
        <dbReference type="EMBL" id="VAW90936.1"/>
    </source>
</evidence>
<reference evidence="2" key="1">
    <citation type="submission" date="2018-06" db="EMBL/GenBank/DDBJ databases">
        <authorList>
            <person name="Zhirakovskaya E."/>
        </authorList>
    </citation>
    <scope>NUCLEOTIDE SEQUENCE</scope>
</reference>
<dbReference type="PANTHER" id="PTHR40278:SF1">
    <property type="entry name" value="DNA UTILIZATION PROTEIN HOFN"/>
    <property type="match status" value="1"/>
</dbReference>
<dbReference type="InterPro" id="IPR052534">
    <property type="entry name" value="Extracell_DNA_Util/SecSys_Comp"/>
</dbReference>
<dbReference type="PANTHER" id="PTHR40278">
    <property type="entry name" value="DNA UTILIZATION PROTEIN HOFN"/>
    <property type="match status" value="1"/>
</dbReference>
<accession>A0A3B1AEB6</accession>
<evidence type="ECO:0008006" key="3">
    <source>
        <dbReference type="Google" id="ProtNLM"/>
    </source>
</evidence>
<keyword evidence="1" id="KW-1133">Transmembrane helix</keyword>
<gene>
    <name evidence="2" type="ORF">MNBD_GAMMA21-2260</name>
</gene>
<evidence type="ECO:0000256" key="1">
    <source>
        <dbReference type="SAM" id="Phobius"/>
    </source>
</evidence>